<accession>A0A2U9BFJ3</accession>
<protein>
    <submittedName>
        <fullName evidence="1">Uncharacterized protein</fullName>
    </submittedName>
</protein>
<dbReference type="Proteomes" id="UP000246464">
    <property type="component" value="Chromosome 6"/>
</dbReference>
<sequence>MCRIRELTFSVHFDFIDLWFHCGRTDAGSLYVAGHIGLFNVPEFQTYTKTECSL</sequence>
<name>A0A2U9BFJ3_SCOMX</name>
<organism evidence="1 2">
    <name type="scientific">Scophthalmus maximus</name>
    <name type="common">Turbot</name>
    <name type="synonym">Psetta maxima</name>
    <dbReference type="NCBI Taxonomy" id="52904"/>
    <lineage>
        <taxon>Eukaryota</taxon>
        <taxon>Metazoa</taxon>
        <taxon>Chordata</taxon>
        <taxon>Craniata</taxon>
        <taxon>Vertebrata</taxon>
        <taxon>Euteleostomi</taxon>
        <taxon>Actinopterygii</taxon>
        <taxon>Neopterygii</taxon>
        <taxon>Teleostei</taxon>
        <taxon>Neoteleostei</taxon>
        <taxon>Acanthomorphata</taxon>
        <taxon>Carangaria</taxon>
        <taxon>Pleuronectiformes</taxon>
        <taxon>Pleuronectoidei</taxon>
        <taxon>Scophthalmidae</taxon>
        <taxon>Scophthalmus</taxon>
    </lineage>
</organism>
<gene>
    <name evidence="1" type="ORF">SMAX5B_005213</name>
</gene>
<evidence type="ECO:0000313" key="1">
    <source>
        <dbReference type="EMBL" id="AWP02550.1"/>
    </source>
</evidence>
<reference evidence="1 2" key="1">
    <citation type="submission" date="2017-12" db="EMBL/GenBank/DDBJ databases">
        <title>Integrating genomic resources of turbot (Scophthalmus maximus) in depth evaluation of genetic and physical mapping variation across individuals.</title>
        <authorList>
            <person name="Martinez P."/>
        </authorList>
    </citation>
    <scope>NUCLEOTIDE SEQUENCE [LARGE SCALE GENOMIC DNA]</scope>
</reference>
<evidence type="ECO:0000313" key="2">
    <source>
        <dbReference type="Proteomes" id="UP000246464"/>
    </source>
</evidence>
<proteinExistence type="predicted"/>
<dbReference type="EMBL" id="CP026248">
    <property type="protein sequence ID" value="AWP02550.1"/>
    <property type="molecule type" value="Genomic_DNA"/>
</dbReference>
<dbReference type="AlphaFoldDB" id="A0A2U9BFJ3"/>
<keyword evidence="2" id="KW-1185">Reference proteome</keyword>